<name>A0A178TMH9_9BACL</name>
<dbReference type="PATRIC" id="fig|33934.7.peg.1686"/>
<evidence type="ECO:0000313" key="2">
    <source>
        <dbReference type="EMBL" id="OAO82590.1"/>
    </source>
</evidence>
<gene>
    <name evidence="2" type="ORF">TAF16_0210</name>
</gene>
<dbReference type="Proteomes" id="UP000078336">
    <property type="component" value="Unassembled WGS sequence"/>
</dbReference>
<evidence type="ECO:0000256" key="1">
    <source>
        <dbReference type="SAM" id="MobiDB-lite"/>
    </source>
</evidence>
<keyword evidence="3" id="KW-1185">Reference proteome</keyword>
<dbReference type="RefSeq" id="WP_064213901.1">
    <property type="nucleotide sequence ID" value="NZ_LUCQ01000018.1"/>
</dbReference>
<sequence length="481" mass="56109">MSQPIVIDFAKLSKLIINDLNDTTPSSSINKKYTKEDIIRFMQNPRKNQKQLREVSRYLYEASPNYKRLILYFACLPTFDYIVTPYGLNIDKVNKKTFKTQYQKTLDLLETMNLQHEFLKVLKIAFKEDVFYGYEHMTSDSYFIQPLDPDYCQISSIEDGVYNFAFDFSYFDKYPKKLTQYPQEFQAKYKKYTKDKKNYRWQELDSSNTICFKVNEELDYPLPPFNSVFESVFDIEDYKKLKKVKTKLDNYMILTQQIPIDDKNGEPNNFLIDLDTAIAFHNRTAQSLSEQVVLITSPMKIDAIKLDRKQTDTDQVAQAERDYYNAAGVSQFLFNSEKVTSAGLVRSINTDEQIIFALLRQFERWVNRKLKNFNTTYQFRVRFLDTTVFNIDDVFEKYLKAAQYGMPVKLALGASLGLSGSEMVNMVFLENEIMQLQNTLTPLASSHTQSNKGEVGRPQKSDDKLTDSGEKTRITDGNVRE</sequence>
<evidence type="ECO:0000313" key="3">
    <source>
        <dbReference type="Proteomes" id="UP000078336"/>
    </source>
</evidence>
<evidence type="ECO:0008006" key="4">
    <source>
        <dbReference type="Google" id="ProtNLM"/>
    </source>
</evidence>
<accession>A0A178TMH9</accession>
<feature type="region of interest" description="Disordered" evidence="1">
    <location>
        <begin position="444"/>
        <end position="481"/>
    </location>
</feature>
<reference evidence="2 3" key="1">
    <citation type="submission" date="2016-03" db="EMBL/GenBank/DDBJ databases">
        <title>Spore heat resistance.</title>
        <authorList>
            <person name="Boekhorst J."/>
            <person name="Berendsen E.M."/>
            <person name="Wells-Bennik M.H."/>
            <person name="Kuipers O.P."/>
        </authorList>
    </citation>
    <scope>NUCLEOTIDE SEQUENCE [LARGE SCALE GENOMIC DNA]</scope>
    <source>
        <strain evidence="2 3">AF16</strain>
    </source>
</reference>
<dbReference type="EMBL" id="LUCQ01000018">
    <property type="protein sequence ID" value="OAO82590.1"/>
    <property type="molecule type" value="Genomic_DNA"/>
</dbReference>
<dbReference type="AlphaFoldDB" id="A0A178TMH9"/>
<dbReference type="OrthoDB" id="2077964at2"/>
<proteinExistence type="predicted"/>
<protein>
    <recommendedName>
        <fullName evidence="4">Phage portal protein</fullName>
    </recommendedName>
</protein>
<feature type="compositionally biased region" description="Basic and acidic residues" evidence="1">
    <location>
        <begin position="454"/>
        <end position="481"/>
    </location>
</feature>
<organism evidence="2 3">
    <name type="scientific">Anoxybacillus flavithermus</name>
    <dbReference type="NCBI Taxonomy" id="33934"/>
    <lineage>
        <taxon>Bacteria</taxon>
        <taxon>Bacillati</taxon>
        <taxon>Bacillota</taxon>
        <taxon>Bacilli</taxon>
        <taxon>Bacillales</taxon>
        <taxon>Anoxybacillaceae</taxon>
        <taxon>Anoxybacillus</taxon>
    </lineage>
</organism>
<comment type="caution">
    <text evidence="2">The sequence shown here is derived from an EMBL/GenBank/DDBJ whole genome shotgun (WGS) entry which is preliminary data.</text>
</comment>